<sequence length="476" mass="53770">MKAIFLISLACTISFAYQAFSATASGINKQADSAVITGWIKELKDGDTILMNLYKFGEFQGCDLSKSTITSQVKRGRFSFQIPLSKDPQYIDLLAPSPAEFRISSYLIEPGDRILVSNAGGRTRYCGHGSEKWRLKEETDRLIRNYVPGRILNGHQTGKFIGSFNRYIEKVCNKIAGERSQIGVIAADIMIADLIGVAMHMRSMELFDYFKGVSTNRTDLQNYDHLSINRFNPDAKILKYADYYAFGVIEEFKLDSCFLTGKAFVVEIAYRYLKKRYFNAPAFRDRLLTLLLYTSRKDGLRRNVLDDAIATVKDPLFLRLLDELRQRSANGAIAADFALPDSSGKLVHLTDFRNKVILIDFWFSTCGPCKSLGVILNDLERKYIGRNVVFISVSVDKSKDRWISAIRKKEFVTDYSINLFTEGKALNHPLAKHYNINSCPTLLLIDSAGKINNSFVEPHEDHGAGLILAIDKMLMK</sequence>
<keyword evidence="8" id="KW-1185">Reference proteome</keyword>
<dbReference type="STRING" id="551995.SAMN05192574_105274"/>
<keyword evidence="7" id="KW-0413">Isomerase</keyword>
<evidence type="ECO:0000256" key="1">
    <source>
        <dbReference type="ARBA" id="ARBA00004196"/>
    </source>
</evidence>
<gene>
    <name evidence="7" type="ORF">SAMN05192574_105274</name>
</gene>
<accession>A0A1H8LW83</accession>
<dbReference type="GO" id="GO:0030313">
    <property type="term" value="C:cell envelope"/>
    <property type="evidence" value="ECO:0007669"/>
    <property type="project" value="UniProtKB-SubCell"/>
</dbReference>
<evidence type="ECO:0000256" key="3">
    <source>
        <dbReference type="ARBA" id="ARBA00023157"/>
    </source>
</evidence>
<dbReference type="GO" id="GO:0016853">
    <property type="term" value="F:isomerase activity"/>
    <property type="evidence" value="ECO:0007669"/>
    <property type="project" value="UniProtKB-KW"/>
</dbReference>
<proteinExistence type="predicted"/>
<dbReference type="SUPFAM" id="SSF52833">
    <property type="entry name" value="Thioredoxin-like"/>
    <property type="match status" value="1"/>
</dbReference>
<organism evidence="7 8">
    <name type="scientific">Mucilaginibacter gossypiicola</name>
    <dbReference type="NCBI Taxonomy" id="551995"/>
    <lineage>
        <taxon>Bacteria</taxon>
        <taxon>Pseudomonadati</taxon>
        <taxon>Bacteroidota</taxon>
        <taxon>Sphingobacteriia</taxon>
        <taxon>Sphingobacteriales</taxon>
        <taxon>Sphingobacteriaceae</taxon>
        <taxon>Mucilaginibacter</taxon>
    </lineage>
</organism>
<name>A0A1H8LW83_9SPHI</name>
<dbReference type="InterPro" id="IPR012336">
    <property type="entry name" value="Thioredoxin-like_fold"/>
</dbReference>
<dbReference type="Pfam" id="PF13905">
    <property type="entry name" value="Thioredoxin_8"/>
    <property type="match status" value="1"/>
</dbReference>
<keyword evidence="5" id="KW-0732">Signal</keyword>
<dbReference type="PROSITE" id="PS00194">
    <property type="entry name" value="THIOREDOXIN_1"/>
    <property type="match status" value="1"/>
</dbReference>
<dbReference type="PANTHER" id="PTHR42852:SF6">
    <property type="entry name" value="THIOL:DISULFIDE INTERCHANGE PROTEIN DSBE"/>
    <property type="match status" value="1"/>
</dbReference>
<dbReference type="EMBL" id="FOCL01000005">
    <property type="protein sequence ID" value="SEO09290.1"/>
    <property type="molecule type" value="Genomic_DNA"/>
</dbReference>
<dbReference type="InterPro" id="IPR017937">
    <property type="entry name" value="Thioredoxin_CS"/>
</dbReference>
<dbReference type="Gene3D" id="3.40.30.10">
    <property type="entry name" value="Glutaredoxin"/>
    <property type="match status" value="1"/>
</dbReference>
<comment type="subcellular location">
    <subcellularLocation>
        <location evidence="1">Cell envelope</location>
    </subcellularLocation>
</comment>
<evidence type="ECO:0000313" key="7">
    <source>
        <dbReference type="EMBL" id="SEO09290.1"/>
    </source>
</evidence>
<evidence type="ECO:0000256" key="2">
    <source>
        <dbReference type="ARBA" id="ARBA00022748"/>
    </source>
</evidence>
<dbReference type="AlphaFoldDB" id="A0A1H8LW83"/>
<dbReference type="InterPro" id="IPR036249">
    <property type="entry name" value="Thioredoxin-like_sf"/>
</dbReference>
<dbReference type="InterPro" id="IPR050553">
    <property type="entry name" value="Thioredoxin_ResA/DsbE_sf"/>
</dbReference>
<evidence type="ECO:0000256" key="4">
    <source>
        <dbReference type="ARBA" id="ARBA00023284"/>
    </source>
</evidence>
<reference evidence="8" key="1">
    <citation type="submission" date="2016-10" db="EMBL/GenBank/DDBJ databases">
        <authorList>
            <person name="Varghese N."/>
            <person name="Submissions S."/>
        </authorList>
    </citation>
    <scope>NUCLEOTIDE SEQUENCE [LARGE SCALE GENOMIC DNA]</scope>
    <source>
        <strain evidence="8">Gh-48</strain>
    </source>
</reference>
<dbReference type="GO" id="GO:0017004">
    <property type="term" value="P:cytochrome complex assembly"/>
    <property type="evidence" value="ECO:0007669"/>
    <property type="project" value="UniProtKB-KW"/>
</dbReference>
<dbReference type="PANTHER" id="PTHR42852">
    <property type="entry name" value="THIOL:DISULFIDE INTERCHANGE PROTEIN DSBE"/>
    <property type="match status" value="1"/>
</dbReference>
<keyword evidence="2" id="KW-0201">Cytochrome c-type biogenesis</keyword>
<evidence type="ECO:0000259" key="6">
    <source>
        <dbReference type="PROSITE" id="PS51352"/>
    </source>
</evidence>
<feature type="signal peptide" evidence="5">
    <location>
        <begin position="1"/>
        <end position="21"/>
    </location>
</feature>
<feature type="domain" description="Thioredoxin" evidence="6">
    <location>
        <begin position="328"/>
        <end position="475"/>
    </location>
</feature>
<dbReference type="PROSITE" id="PS51352">
    <property type="entry name" value="THIOREDOXIN_2"/>
    <property type="match status" value="1"/>
</dbReference>
<keyword evidence="4" id="KW-0676">Redox-active center</keyword>
<dbReference type="CDD" id="cd02966">
    <property type="entry name" value="TlpA_like_family"/>
    <property type="match status" value="1"/>
</dbReference>
<feature type="chain" id="PRO_5011772103" evidence="5">
    <location>
        <begin position="22"/>
        <end position="476"/>
    </location>
</feature>
<dbReference type="InterPro" id="IPR013766">
    <property type="entry name" value="Thioredoxin_domain"/>
</dbReference>
<dbReference type="Proteomes" id="UP000198942">
    <property type="component" value="Unassembled WGS sequence"/>
</dbReference>
<dbReference type="RefSeq" id="WP_167668013.1">
    <property type="nucleotide sequence ID" value="NZ_FOCL01000005.1"/>
</dbReference>
<keyword evidence="3" id="KW-1015">Disulfide bond</keyword>
<protein>
    <submittedName>
        <fullName evidence="7">Thiol-disulfide isomerase or thioredoxin</fullName>
    </submittedName>
</protein>
<evidence type="ECO:0000256" key="5">
    <source>
        <dbReference type="SAM" id="SignalP"/>
    </source>
</evidence>
<evidence type="ECO:0000313" key="8">
    <source>
        <dbReference type="Proteomes" id="UP000198942"/>
    </source>
</evidence>